<feature type="transmembrane region" description="Helical" evidence="1">
    <location>
        <begin position="26"/>
        <end position="47"/>
    </location>
</feature>
<organism evidence="2 3">
    <name type="scientific">Comamonas piscis</name>
    <dbReference type="NCBI Taxonomy" id="1562974"/>
    <lineage>
        <taxon>Bacteria</taxon>
        <taxon>Pseudomonadati</taxon>
        <taxon>Pseudomonadota</taxon>
        <taxon>Betaproteobacteria</taxon>
        <taxon>Burkholderiales</taxon>
        <taxon>Comamonadaceae</taxon>
        <taxon>Comamonas</taxon>
    </lineage>
</organism>
<accession>A0A7G5EF52</accession>
<keyword evidence="1" id="KW-1133">Transmembrane helix</keyword>
<sequence length="134" mass="14054">MSNSNFGELVQCSPRARSAWRWAKSIGAMTVIVGGTFWCGATTGYWVGVANERERSQEEVERLQTAYGLRLDLLTGKTQAAADSARDAADAAVGSSAAVEQAATEVQAAALRAQQAVKSVQRASTGKHAAPDAP</sequence>
<dbReference type="Proteomes" id="UP000515240">
    <property type="component" value="Chromosome"/>
</dbReference>
<evidence type="ECO:0000313" key="2">
    <source>
        <dbReference type="EMBL" id="QMV72627.1"/>
    </source>
</evidence>
<name>A0A7G5EF52_9BURK</name>
<protein>
    <submittedName>
        <fullName evidence="2">Uncharacterized protein</fullName>
    </submittedName>
</protein>
<gene>
    <name evidence="2" type="ORF">HS961_07115</name>
</gene>
<keyword evidence="1" id="KW-0472">Membrane</keyword>
<dbReference type="EMBL" id="CP058554">
    <property type="protein sequence ID" value="QMV72627.1"/>
    <property type="molecule type" value="Genomic_DNA"/>
</dbReference>
<proteinExistence type="predicted"/>
<reference evidence="2 3" key="1">
    <citation type="journal article" date="2020" name="G3 (Bethesda)">
        <title>CeMbio - The Caenorhabditis elegans Microbiome Resource.</title>
        <authorList>
            <person name="Dirksen P."/>
            <person name="Assie A."/>
            <person name="Zimmermann J."/>
            <person name="Zhang F."/>
            <person name="Tietje A.M."/>
            <person name="Marsh S.A."/>
            <person name="Felix M.A."/>
            <person name="Shapira M."/>
            <person name="Kaleta C."/>
            <person name="Schulenburg H."/>
            <person name="Samuel B."/>
        </authorList>
    </citation>
    <scope>NUCLEOTIDE SEQUENCE [LARGE SCALE GENOMIC DNA]</scope>
    <source>
        <strain evidence="2 3">BIGb0172</strain>
    </source>
</reference>
<dbReference type="RefSeq" id="WP_182327042.1">
    <property type="nucleotide sequence ID" value="NZ_CP058554.1"/>
</dbReference>
<dbReference type="KEGG" id="cpis:HS961_07115"/>
<evidence type="ECO:0000256" key="1">
    <source>
        <dbReference type="SAM" id="Phobius"/>
    </source>
</evidence>
<evidence type="ECO:0000313" key="3">
    <source>
        <dbReference type="Proteomes" id="UP000515240"/>
    </source>
</evidence>
<dbReference type="AlphaFoldDB" id="A0A7G5EF52"/>
<keyword evidence="3" id="KW-1185">Reference proteome</keyword>
<keyword evidence="1" id="KW-0812">Transmembrane</keyword>